<dbReference type="Proteomes" id="UP001500298">
    <property type="component" value="Unassembled WGS sequence"/>
</dbReference>
<organism evidence="1 2">
    <name type="scientific">Algivirga pacifica</name>
    <dbReference type="NCBI Taxonomy" id="1162670"/>
    <lineage>
        <taxon>Bacteria</taxon>
        <taxon>Pseudomonadati</taxon>
        <taxon>Bacteroidota</taxon>
        <taxon>Cytophagia</taxon>
        <taxon>Cytophagales</taxon>
        <taxon>Flammeovirgaceae</taxon>
        <taxon>Algivirga</taxon>
    </lineage>
</organism>
<keyword evidence="2" id="KW-1185">Reference proteome</keyword>
<accession>A0ABP9DD13</accession>
<dbReference type="InterPro" id="IPR046002">
    <property type="entry name" value="DUF5958"/>
</dbReference>
<dbReference type="EMBL" id="BAABJX010000042">
    <property type="protein sequence ID" value="GAA4840701.1"/>
    <property type="molecule type" value="Genomic_DNA"/>
</dbReference>
<gene>
    <name evidence="1" type="ORF">GCM10023331_27130</name>
</gene>
<name>A0ABP9DD13_9BACT</name>
<dbReference type="Pfam" id="PF19383">
    <property type="entry name" value="DUF5958"/>
    <property type="match status" value="1"/>
</dbReference>
<evidence type="ECO:0000313" key="1">
    <source>
        <dbReference type="EMBL" id="GAA4840701.1"/>
    </source>
</evidence>
<proteinExistence type="predicted"/>
<evidence type="ECO:0000313" key="2">
    <source>
        <dbReference type="Proteomes" id="UP001500298"/>
    </source>
</evidence>
<comment type="caution">
    <text evidence="1">The sequence shown here is derived from an EMBL/GenBank/DDBJ whole genome shotgun (WGS) entry which is preliminary data.</text>
</comment>
<dbReference type="RefSeq" id="WP_345372673.1">
    <property type="nucleotide sequence ID" value="NZ_BAABJX010000042.1"/>
</dbReference>
<protein>
    <submittedName>
        <fullName evidence="1">Uncharacterized protein</fullName>
    </submittedName>
</protein>
<sequence length="61" mass="7118">MTPVVLFKTQTLNNALRKIETLAANEMRKSFIIMLSIFKTADSYRRKTACHHGCTHEWHNL</sequence>
<reference evidence="2" key="1">
    <citation type="journal article" date="2019" name="Int. J. Syst. Evol. Microbiol.">
        <title>The Global Catalogue of Microorganisms (GCM) 10K type strain sequencing project: providing services to taxonomists for standard genome sequencing and annotation.</title>
        <authorList>
            <consortium name="The Broad Institute Genomics Platform"/>
            <consortium name="The Broad Institute Genome Sequencing Center for Infectious Disease"/>
            <person name="Wu L."/>
            <person name="Ma J."/>
        </authorList>
    </citation>
    <scope>NUCLEOTIDE SEQUENCE [LARGE SCALE GENOMIC DNA]</scope>
    <source>
        <strain evidence="2">JCM 18326</strain>
    </source>
</reference>